<protein>
    <recommendedName>
        <fullName evidence="2">Alpha-carbonic anhydrase domain-containing protein</fullName>
    </recommendedName>
</protein>
<dbReference type="Proteomes" id="UP001328107">
    <property type="component" value="Unassembled WGS sequence"/>
</dbReference>
<feature type="non-terminal residue" evidence="3">
    <location>
        <position position="1"/>
    </location>
</feature>
<sequence length="258" mass="29036">SVLPLLFLLPFSRGCNPMMADSPRCLTCPQTLGNTDLEEGHCDIHRTCISCTYTNVAYYRLGNCMGASITCSSNPTKPRVRLHKIDNTYVDIPYNQSFSGLLCTGFSWTYTDPVKGTITNINKAICFGQADDVQESPINLITSTSVYTPLYNASEFKINYDKGQIEKIEYEQVGFQFLVQYEANRERNFTASHLDSPYRLIQFHAHWNVDGNMGSEHQIDGKSYAAEFHFVHIRDDFTDLATTIIEHGVAVVAVFAQV</sequence>
<reference evidence="4" key="1">
    <citation type="submission" date="2022-10" db="EMBL/GenBank/DDBJ databases">
        <title>Genome assembly of Pristionchus species.</title>
        <authorList>
            <person name="Yoshida K."/>
            <person name="Sommer R.J."/>
        </authorList>
    </citation>
    <scope>NUCLEOTIDE SEQUENCE [LARGE SCALE GENOMIC DNA]</scope>
    <source>
        <strain evidence="4">RS5460</strain>
    </source>
</reference>
<dbReference type="InterPro" id="IPR036398">
    <property type="entry name" value="CA_dom_sf"/>
</dbReference>
<evidence type="ECO:0000313" key="3">
    <source>
        <dbReference type="EMBL" id="GMR47563.1"/>
    </source>
</evidence>
<proteinExistence type="inferred from homology"/>
<organism evidence="3 4">
    <name type="scientific">Pristionchus mayeri</name>
    <dbReference type="NCBI Taxonomy" id="1317129"/>
    <lineage>
        <taxon>Eukaryota</taxon>
        <taxon>Metazoa</taxon>
        <taxon>Ecdysozoa</taxon>
        <taxon>Nematoda</taxon>
        <taxon>Chromadorea</taxon>
        <taxon>Rhabditida</taxon>
        <taxon>Rhabditina</taxon>
        <taxon>Diplogasteromorpha</taxon>
        <taxon>Diplogasteroidea</taxon>
        <taxon>Neodiplogasteridae</taxon>
        <taxon>Pristionchus</taxon>
    </lineage>
</organism>
<dbReference type="GO" id="GO:0004089">
    <property type="term" value="F:carbonate dehydratase activity"/>
    <property type="evidence" value="ECO:0007669"/>
    <property type="project" value="InterPro"/>
</dbReference>
<dbReference type="EMBL" id="BTRK01000004">
    <property type="protein sequence ID" value="GMR47563.1"/>
    <property type="molecule type" value="Genomic_DNA"/>
</dbReference>
<dbReference type="SUPFAM" id="SSF51069">
    <property type="entry name" value="Carbonic anhydrase"/>
    <property type="match status" value="1"/>
</dbReference>
<gene>
    <name evidence="3" type="ORF">PMAYCL1PPCAC_17758</name>
</gene>
<dbReference type="InterPro" id="IPR023561">
    <property type="entry name" value="Carbonic_anhydrase_a-class"/>
</dbReference>
<dbReference type="PANTHER" id="PTHR18952:SF208">
    <property type="entry name" value="CARBONIC ANHYDRASE XA-RELATED"/>
    <property type="match status" value="1"/>
</dbReference>
<dbReference type="GO" id="GO:0008270">
    <property type="term" value="F:zinc ion binding"/>
    <property type="evidence" value="ECO:0007669"/>
    <property type="project" value="InterPro"/>
</dbReference>
<dbReference type="PROSITE" id="PS51144">
    <property type="entry name" value="ALPHA_CA_2"/>
    <property type="match status" value="1"/>
</dbReference>
<dbReference type="Pfam" id="PF00194">
    <property type="entry name" value="Carb_anhydrase"/>
    <property type="match status" value="1"/>
</dbReference>
<feature type="non-terminal residue" evidence="3">
    <location>
        <position position="258"/>
    </location>
</feature>
<dbReference type="InterPro" id="IPR001148">
    <property type="entry name" value="CA_dom"/>
</dbReference>
<evidence type="ECO:0000313" key="4">
    <source>
        <dbReference type="Proteomes" id="UP001328107"/>
    </source>
</evidence>
<comment type="similarity">
    <text evidence="1">Belongs to the alpha-carbonic anhydrase family.</text>
</comment>
<dbReference type="Gene3D" id="3.10.200.10">
    <property type="entry name" value="Alpha carbonic anhydrase"/>
    <property type="match status" value="1"/>
</dbReference>
<comment type="caution">
    <text evidence="3">The sequence shown here is derived from an EMBL/GenBank/DDBJ whole genome shotgun (WGS) entry which is preliminary data.</text>
</comment>
<dbReference type="AlphaFoldDB" id="A0AAN5I0Q9"/>
<evidence type="ECO:0000259" key="2">
    <source>
        <dbReference type="PROSITE" id="PS51144"/>
    </source>
</evidence>
<dbReference type="PANTHER" id="PTHR18952">
    <property type="entry name" value="CARBONIC ANHYDRASE"/>
    <property type="match status" value="1"/>
</dbReference>
<dbReference type="SMART" id="SM01057">
    <property type="entry name" value="Carb_anhydrase"/>
    <property type="match status" value="1"/>
</dbReference>
<feature type="domain" description="Alpha-carbonic anhydrase" evidence="2">
    <location>
        <begin position="106"/>
        <end position="258"/>
    </location>
</feature>
<dbReference type="GO" id="GO:0006730">
    <property type="term" value="P:one-carbon metabolic process"/>
    <property type="evidence" value="ECO:0007669"/>
    <property type="project" value="TreeGrafter"/>
</dbReference>
<accession>A0AAN5I0Q9</accession>
<keyword evidence="4" id="KW-1185">Reference proteome</keyword>
<name>A0AAN5I0Q9_9BILA</name>
<evidence type="ECO:0000256" key="1">
    <source>
        <dbReference type="ARBA" id="ARBA00010718"/>
    </source>
</evidence>